<dbReference type="NCBIfam" id="TIGR01356">
    <property type="entry name" value="aroA"/>
    <property type="match status" value="1"/>
</dbReference>
<dbReference type="PANTHER" id="PTHR21090">
    <property type="entry name" value="AROM/DEHYDROQUINATE SYNTHASE"/>
    <property type="match status" value="1"/>
</dbReference>
<accession>A0A3T0EDF9</accession>
<comment type="subcellular location">
    <subcellularLocation>
        <location evidence="8">Cytoplasm</location>
    </subcellularLocation>
</comment>
<dbReference type="AlphaFoldDB" id="A0A3T0EDF9"/>
<feature type="binding site" evidence="8">
    <location>
        <position position="407"/>
    </location>
    <ligand>
        <name>phosphoenolpyruvate</name>
        <dbReference type="ChEBI" id="CHEBI:58702"/>
    </ligand>
</feature>
<comment type="catalytic activity">
    <reaction evidence="7">
        <text>3-phosphoshikimate + phosphoenolpyruvate = 5-O-(1-carboxyvinyl)-3-phosphoshikimate + phosphate</text>
        <dbReference type="Rhea" id="RHEA:21256"/>
        <dbReference type="ChEBI" id="CHEBI:43474"/>
        <dbReference type="ChEBI" id="CHEBI:57701"/>
        <dbReference type="ChEBI" id="CHEBI:58702"/>
        <dbReference type="ChEBI" id="CHEBI:145989"/>
        <dbReference type="EC" id="2.5.1.19"/>
    </reaction>
    <physiologicalReaction direction="left-to-right" evidence="7">
        <dbReference type="Rhea" id="RHEA:21257"/>
    </physiologicalReaction>
</comment>
<dbReference type="HAMAP" id="MF_00210">
    <property type="entry name" value="EPSP_synth"/>
    <property type="match status" value="1"/>
</dbReference>
<evidence type="ECO:0000256" key="2">
    <source>
        <dbReference type="ARBA" id="ARBA00009948"/>
    </source>
</evidence>
<organism evidence="9 10">
    <name type="scientific">Glycocaulis alkaliphilus</name>
    <dbReference type="NCBI Taxonomy" id="1434191"/>
    <lineage>
        <taxon>Bacteria</taxon>
        <taxon>Pseudomonadati</taxon>
        <taxon>Pseudomonadota</taxon>
        <taxon>Alphaproteobacteria</taxon>
        <taxon>Maricaulales</taxon>
        <taxon>Maricaulaceae</taxon>
        <taxon>Glycocaulis</taxon>
    </lineage>
</organism>
<comment type="pathway">
    <text evidence="1 8">Metabolic intermediate biosynthesis; chorismate biosynthesis; chorismate from D-erythrose 4-phosphate and phosphoenolpyruvate: step 6/7.</text>
</comment>
<dbReference type="GO" id="GO:0009423">
    <property type="term" value="P:chorismate biosynthetic process"/>
    <property type="evidence" value="ECO:0007669"/>
    <property type="project" value="UniProtKB-UniRule"/>
</dbReference>
<sequence>MVSNGKAAARPAASGARTARKAVRIEGVRAASPDKSISHRAIMLAGMAQGTSQIEGLLESADVLATAGAVRALGASVERTGDGHWQVTGAPQWRSPEGDLDLGNSGTGVRLLMGAAARFDLTARFTGDVSLSSRPMERVLAPLRLMGVTTSAADGGRLPVTLNGSARLNAIRYTPPVASAQVKSAILLAGLGAEGETVVIEPEATRAHTETLAPLFGADMSMERDGAGLIARVRGGKALHSADMHVPGDPSSAAFPLAAGLVAGTGPVSVTGVMTNPARFGLYEVLKTMGADMTITPAGTRAGEALADITVRPGALKGVEVPPEIAPSMIDEYPILAVIAAFAQGVTHMTGLAELRAKESDRLAASAALLAANGVKVELGEDSLTVHGMGPGGVPGGGLVKTLHDHRLAMAGLVLGLGAKEPVTVDDVAMIATSYPGFFDDMAALGADIG</sequence>
<evidence type="ECO:0000256" key="7">
    <source>
        <dbReference type="ARBA" id="ARBA00044633"/>
    </source>
</evidence>
<dbReference type="InterPro" id="IPR013792">
    <property type="entry name" value="RNA3'P_cycl/enolpyr_Trfase_a/b"/>
</dbReference>
<dbReference type="GO" id="GO:0009073">
    <property type="term" value="P:aromatic amino acid family biosynthetic process"/>
    <property type="evidence" value="ECO:0007669"/>
    <property type="project" value="UniProtKB-KW"/>
</dbReference>
<gene>
    <name evidence="8" type="primary">aroA</name>
    <name evidence="9" type="ORF">X907_2823</name>
</gene>
<dbReference type="Proteomes" id="UP000286954">
    <property type="component" value="Chromosome"/>
</dbReference>
<dbReference type="InterPro" id="IPR001986">
    <property type="entry name" value="Enolpyruvate_Tfrase_dom"/>
</dbReference>
<keyword evidence="10" id="KW-1185">Reference proteome</keyword>
<dbReference type="InterPro" id="IPR023193">
    <property type="entry name" value="EPSP_synthase_CS"/>
</dbReference>
<dbReference type="UniPathway" id="UPA00053">
    <property type="reaction ID" value="UER00089"/>
</dbReference>
<feature type="binding site" evidence="8">
    <location>
        <position position="106"/>
    </location>
    <ligand>
        <name>phosphoenolpyruvate</name>
        <dbReference type="ChEBI" id="CHEBI:58702"/>
    </ligand>
</feature>
<comment type="caution">
    <text evidence="8">Lacks conserved residue(s) required for the propagation of feature annotation.</text>
</comment>
<evidence type="ECO:0000256" key="1">
    <source>
        <dbReference type="ARBA" id="ARBA00004811"/>
    </source>
</evidence>
<dbReference type="InterPro" id="IPR036968">
    <property type="entry name" value="Enolpyruvate_Tfrase_sf"/>
</dbReference>
<feature type="binding site" evidence="8">
    <location>
        <position position="35"/>
    </location>
    <ligand>
        <name>3-phosphoshikimate</name>
        <dbReference type="ChEBI" id="CHEBI:145989"/>
    </ligand>
</feature>
<feature type="binding site" evidence="8">
    <location>
        <position position="40"/>
    </location>
    <ligand>
        <name>3-phosphoshikimate</name>
        <dbReference type="ChEBI" id="CHEBI:145989"/>
    </ligand>
</feature>
<evidence type="ECO:0000313" key="10">
    <source>
        <dbReference type="Proteomes" id="UP000286954"/>
    </source>
</evidence>
<keyword evidence="6 8" id="KW-0057">Aromatic amino acid biosynthesis</keyword>
<feature type="binding site" evidence="8">
    <location>
        <position position="179"/>
    </location>
    <ligand>
        <name>3-phosphoshikimate</name>
        <dbReference type="ChEBI" id="CHEBI:145989"/>
    </ligand>
</feature>
<dbReference type="KEGG" id="gak:X907_2823"/>
<dbReference type="OrthoDB" id="9809920at2"/>
<evidence type="ECO:0000256" key="8">
    <source>
        <dbReference type="HAMAP-Rule" id="MF_00210"/>
    </source>
</evidence>
<evidence type="ECO:0000256" key="5">
    <source>
        <dbReference type="ARBA" id="ARBA00022679"/>
    </source>
</evidence>
<dbReference type="RefSeq" id="WP_127569024.1">
    <property type="nucleotide sequence ID" value="NZ_BMFB01000004.1"/>
</dbReference>
<dbReference type="PIRSF" id="PIRSF000505">
    <property type="entry name" value="EPSPS"/>
    <property type="match status" value="1"/>
</dbReference>
<reference evidence="9 10" key="1">
    <citation type="submission" date="2016-12" db="EMBL/GenBank/DDBJ databases">
        <title>The genome of dimorphic prosthecate Glycocaulis alkaliphilus 6b-8t, isolated from crude oil dictates its adaptability in petroleum environments.</title>
        <authorList>
            <person name="Wu X.-L."/>
            <person name="Geng S."/>
        </authorList>
    </citation>
    <scope>NUCLEOTIDE SEQUENCE [LARGE SCALE GENOMIC DNA]</scope>
    <source>
        <strain evidence="9 10">6B-8</strain>
    </source>
</reference>
<protein>
    <recommendedName>
        <fullName evidence="8">3-phosphoshikimate 1-carboxyvinyltransferase</fullName>
        <ecNumber evidence="8">2.5.1.19</ecNumber>
    </recommendedName>
    <alternativeName>
        <fullName evidence="8">5-enolpyruvylshikimate-3-phosphate synthase</fullName>
        <shortName evidence="8">EPSP synthase</shortName>
        <shortName evidence="8">EPSPS</shortName>
    </alternativeName>
</protein>
<feature type="binding site" evidence="8">
    <location>
        <position position="36"/>
    </location>
    <ligand>
        <name>3-phosphoshikimate</name>
        <dbReference type="ChEBI" id="CHEBI:145989"/>
    </ligand>
</feature>
<dbReference type="Gene3D" id="3.65.10.10">
    <property type="entry name" value="Enolpyruvate transferase domain"/>
    <property type="match status" value="2"/>
</dbReference>
<feature type="binding site" evidence="8">
    <location>
        <position position="181"/>
    </location>
    <ligand>
        <name>3-phosphoshikimate</name>
        <dbReference type="ChEBI" id="CHEBI:145989"/>
    </ligand>
</feature>
<dbReference type="SUPFAM" id="SSF55205">
    <property type="entry name" value="EPT/RTPC-like"/>
    <property type="match status" value="1"/>
</dbReference>
<feature type="active site" description="Proton acceptor" evidence="8">
    <location>
        <position position="331"/>
    </location>
</feature>
<keyword evidence="3 8" id="KW-0963">Cytoplasm</keyword>
<feature type="binding site" evidence="8">
    <location>
        <position position="134"/>
    </location>
    <ligand>
        <name>phosphoenolpyruvate</name>
        <dbReference type="ChEBI" id="CHEBI:58702"/>
    </ligand>
</feature>
<name>A0A3T0EDF9_9PROT</name>
<dbReference type="PROSITE" id="PS00104">
    <property type="entry name" value="EPSP_SYNTHASE_1"/>
    <property type="match status" value="1"/>
</dbReference>
<feature type="binding site" evidence="8">
    <location>
        <position position="331"/>
    </location>
    <ligand>
        <name>3-phosphoshikimate</name>
        <dbReference type="ChEBI" id="CHEBI:145989"/>
    </ligand>
</feature>
<evidence type="ECO:0000256" key="6">
    <source>
        <dbReference type="ARBA" id="ARBA00023141"/>
    </source>
</evidence>
<feature type="binding site" evidence="8">
    <location>
        <position position="362"/>
    </location>
    <ligand>
        <name>phosphoenolpyruvate</name>
        <dbReference type="ChEBI" id="CHEBI:58702"/>
    </ligand>
</feature>
<dbReference type="EMBL" id="CP018911">
    <property type="protein sequence ID" value="AZU05331.1"/>
    <property type="molecule type" value="Genomic_DNA"/>
</dbReference>
<dbReference type="GO" id="GO:0005737">
    <property type="term" value="C:cytoplasm"/>
    <property type="evidence" value="ECO:0007669"/>
    <property type="project" value="UniProtKB-SubCell"/>
</dbReference>
<dbReference type="Pfam" id="PF00275">
    <property type="entry name" value="EPSP_synthase"/>
    <property type="match status" value="1"/>
</dbReference>
<keyword evidence="5 8" id="KW-0808">Transferase</keyword>
<feature type="binding site" evidence="8">
    <location>
        <position position="35"/>
    </location>
    <ligand>
        <name>phosphoenolpyruvate</name>
        <dbReference type="ChEBI" id="CHEBI:58702"/>
    </ligand>
</feature>
<feature type="binding site" evidence="8">
    <location>
        <position position="181"/>
    </location>
    <ligand>
        <name>phosphoenolpyruvate</name>
        <dbReference type="ChEBI" id="CHEBI:58702"/>
    </ligand>
</feature>
<dbReference type="CDD" id="cd01556">
    <property type="entry name" value="EPSP_synthase"/>
    <property type="match status" value="1"/>
</dbReference>
<dbReference type="GO" id="GO:0008652">
    <property type="term" value="P:amino acid biosynthetic process"/>
    <property type="evidence" value="ECO:0007669"/>
    <property type="project" value="UniProtKB-KW"/>
</dbReference>
<dbReference type="FunFam" id="3.65.10.10:FF:000005">
    <property type="entry name" value="3-phosphoshikimate 1-carboxyvinyltransferase"/>
    <property type="match status" value="1"/>
</dbReference>
<comment type="similarity">
    <text evidence="2 8">Belongs to the EPSP synthase family.</text>
</comment>
<evidence type="ECO:0000256" key="3">
    <source>
        <dbReference type="ARBA" id="ARBA00022490"/>
    </source>
</evidence>
<evidence type="ECO:0000256" key="4">
    <source>
        <dbReference type="ARBA" id="ARBA00022605"/>
    </source>
</evidence>
<feature type="binding site" evidence="8">
    <location>
        <position position="358"/>
    </location>
    <ligand>
        <name>3-phosphoshikimate</name>
        <dbReference type="ChEBI" id="CHEBI:145989"/>
    </ligand>
</feature>
<comment type="function">
    <text evidence="8">Catalyzes the transfer of the enolpyruvyl moiety of phosphoenolpyruvate (PEP) to the 5-hydroxyl of shikimate-3-phosphate (S3P) to produce enolpyruvyl shikimate-3-phosphate and inorganic phosphate.</text>
</comment>
<comment type="subunit">
    <text evidence="8">Monomer.</text>
</comment>
<dbReference type="InterPro" id="IPR006264">
    <property type="entry name" value="EPSP_synthase"/>
</dbReference>
<dbReference type="EC" id="2.5.1.19" evidence="8"/>
<proteinExistence type="inferred from homology"/>
<dbReference type="PANTHER" id="PTHR21090:SF5">
    <property type="entry name" value="PENTAFUNCTIONAL AROM POLYPEPTIDE"/>
    <property type="match status" value="1"/>
</dbReference>
<dbReference type="GO" id="GO:0003866">
    <property type="term" value="F:3-phosphoshikimate 1-carboxyvinyltransferase activity"/>
    <property type="evidence" value="ECO:0007669"/>
    <property type="project" value="UniProtKB-UniRule"/>
</dbReference>
<keyword evidence="4 8" id="KW-0028">Amino-acid biosynthesis</keyword>
<evidence type="ECO:0000313" key="9">
    <source>
        <dbReference type="EMBL" id="AZU05331.1"/>
    </source>
</evidence>